<feature type="domain" description="PAS" evidence="6">
    <location>
        <begin position="349"/>
        <end position="407"/>
    </location>
</feature>
<feature type="compositionally biased region" description="Basic and acidic residues" evidence="5">
    <location>
        <begin position="82"/>
        <end position="98"/>
    </location>
</feature>
<dbReference type="Proteomes" id="UP000316079">
    <property type="component" value="Unassembled WGS sequence"/>
</dbReference>
<dbReference type="FunFam" id="4.10.280.10:FF:000083">
    <property type="entry name" value="Neuronal PAS domain protein 1"/>
    <property type="match status" value="1"/>
</dbReference>
<dbReference type="EMBL" id="SRMA01027018">
    <property type="protein sequence ID" value="TRY60842.1"/>
    <property type="molecule type" value="Genomic_DNA"/>
</dbReference>
<evidence type="ECO:0008006" key="10">
    <source>
        <dbReference type="Google" id="ProtNLM"/>
    </source>
</evidence>
<feature type="compositionally biased region" description="Polar residues" evidence="5">
    <location>
        <begin position="572"/>
        <end position="588"/>
    </location>
</feature>
<proteinExistence type="predicted"/>
<dbReference type="Gene3D" id="4.10.280.10">
    <property type="entry name" value="Helix-loop-helix DNA-binding domain"/>
    <property type="match status" value="1"/>
</dbReference>
<name>A0A553N5X3_9TELE</name>
<feature type="domain" description="BHLH" evidence="7">
    <location>
        <begin position="82"/>
        <end position="135"/>
    </location>
</feature>
<dbReference type="SUPFAM" id="SSF47459">
    <property type="entry name" value="HLH, helix-loop-helix DNA-binding domain"/>
    <property type="match status" value="1"/>
</dbReference>
<keyword evidence="2" id="KW-0805">Transcription regulation</keyword>
<dbReference type="OrthoDB" id="6021714at2759"/>
<feature type="region of interest" description="Disordered" evidence="5">
    <location>
        <begin position="63"/>
        <end position="98"/>
    </location>
</feature>
<dbReference type="GO" id="GO:0005634">
    <property type="term" value="C:nucleus"/>
    <property type="evidence" value="ECO:0007669"/>
    <property type="project" value="UniProtKB-SubCell"/>
</dbReference>
<dbReference type="PROSITE" id="PS50112">
    <property type="entry name" value="PAS"/>
    <property type="match status" value="1"/>
</dbReference>
<dbReference type="InterPro" id="IPR011598">
    <property type="entry name" value="bHLH_dom"/>
</dbReference>
<feature type="region of interest" description="Disordered" evidence="5">
    <location>
        <begin position="432"/>
        <end position="462"/>
    </location>
</feature>
<organism evidence="8 9">
    <name type="scientific">Danionella cerebrum</name>
    <dbReference type="NCBI Taxonomy" id="2873325"/>
    <lineage>
        <taxon>Eukaryota</taxon>
        <taxon>Metazoa</taxon>
        <taxon>Chordata</taxon>
        <taxon>Craniata</taxon>
        <taxon>Vertebrata</taxon>
        <taxon>Euteleostomi</taxon>
        <taxon>Actinopterygii</taxon>
        <taxon>Neopterygii</taxon>
        <taxon>Teleostei</taxon>
        <taxon>Ostariophysi</taxon>
        <taxon>Cypriniformes</taxon>
        <taxon>Danionidae</taxon>
        <taxon>Danioninae</taxon>
        <taxon>Danionella</taxon>
    </lineage>
</organism>
<reference evidence="8 9" key="1">
    <citation type="journal article" date="2019" name="Sci. Data">
        <title>Hybrid genome assembly and annotation of Danionella translucida.</title>
        <authorList>
            <person name="Kadobianskyi M."/>
            <person name="Schulze L."/>
            <person name="Schuelke M."/>
            <person name="Judkewitz B."/>
        </authorList>
    </citation>
    <scope>NUCLEOTIDE SEQUENCE [LARGE SCALE GENOMIC DNA]</scope>
    <source>
        <strain evidence="8 9">Bolton</strain>
    </source>
</reference>
<dbReference type="PANTHER" id="PTHR23043">
    <property type="entry name" value="HYPOXIA-INDUCIBLE FACTOR 1 ALPHA"/>
    <property type="match status" value="1"/>
</dbReference>
<feature type="region of interest" description="Disordered" evidence="5">
    <location>
        <begin position="602"/>
        <end position="627"/>
    </location>
</feature>
<dbReference type="Gene3D" id="3.30.450.20">
    <property type="entry name" value="PAS domain"/>
    <property type="match status" value="2"/>
</dbReference>
<sequence length="712" mass="79203">MISWFNRHDARLGSIPNITFIPGILHHVVYHFDRATRQEALRKKLLTFGSFSVKLHLSRTSYLSDSGGERESELCKESSGSEMKEKSRNAAKTRREKENGEFTELAKLLPLPAAITGQLDKASVIRLTSSFLRIRSVFPQGLGQPWAGSSPLDFMAKDLGAHLLQVICPKTQDSGWVCVRCSSRWENPVHLRNCFSSSGSVSALSAGTQQITYTAVELTGNSIFEYIHPSDHDEMSAVLSVHTPIRAHFLQGMPQPPRNKHHPNGGRLDLPTEAMETSKLEVERSFFLRMKCVLAKRNAGLTSGGYKVIHCSGFLKLDVCVGAVALVALAHTLPSSGATEVRLHSSSFMFRAALDLKLIYLDSRVAELTGHEPQDLIEKTLYQHIHTCDALHLRHAHHTSKRAVEYGELLLSEDQHRSRACVSVKNSCCIQDPRKQGRPKSRNIHSRPRATPYTHNQQFPGKREGDFLMPISQIPGTGFLEIAEHNDTVESVWWKSNVSSCIYKCTRSSETDAGKPQTLPESQSESLWSGAGVNKPAACEVISGSPLQESTGLLEGEPRLDHRKFKEEPDQNQKSLSLGSSTHTGAGHSFGQQVQQRILNGSQLSKQRHPSSRLSPSIHRSAPRLSATGSRQLILTRAPFTALHQQTELSRHGSIATLPRFRGSLSENYRDPELNMYLNQTQRLEIPERLEEAETLRVPQRAGCSVIISTQR</sequence>
<evidence type="ECO:0000256" key="5">
    <source>
        <dbReference type="SAM" id="MobiDB-lite"/>
    </source>
</evidence>
<dbReference type="InterPro" id="IPR036638">
    <property type="entry name" value="HLH_DNA-bd_sf"/>
</dbReference>
<evidence type="ECO:0000259" key="6">
    <source>
        <dbReference type="PROSITE" id="PS50112"/>
    </source>
</evidence>
<dbReference type="GO" id="GO:0046983">
    <property type="term" value="F:protein dimerization activity"/>
    <property type="evidence" value="ECO:0007669"/>
    <property type="project" value="InterPro"/>
</dbReference>
<dbReference type="GO" id="GO:0000981">
    <property type="term" value="F:DNA-binding transcription factor activity, RNA polymerase II-specific"/>
    <property type="evidence" value="ECO:0007669"/>
    <property type="project" value="TreeGrafter"/>
</dbReference>
<gene>
    <name evidence="8" type="ORF">DNTS_026782</name>
</gene>
<feature type="compositionally biased region" description="Basic and acidic residues" evidence="5">
    <location>
        <begin position="67"/>
        <end position="76"/>
    </location>
</feature>
<dbReference type="PROSITE" id="PS50888">
    <property type="entry name" value="BHLH"/>
    <property type="match status" value="1"/>
</dbReference>
<evidence type="ECO:0000256" key="3">
    <source>
        <dbReference type="ARBA" id="ARBA00023163"/>
    </source>
</evidence>
<dbReference type="GO" id="GO:0048513">
    <property type="term" value="P:animal organ development"/>
    <property type="evidence" value="ECO:0007669"/>
    <property type="project" value="UniProtKB-ARBA"/>
</dbReference>
<evidence type="ECO:0000313" key="9">
    <source>
        <dbReference type="Proteomes" id="UP000316079"/>
    </source>
</evidence>
<feature type="region of interest" description="Disordered" evidence="5">
    <location>
        <begin position="510"/>
        <end position="530"/>
    </location>
</feature>
<protein>
    <recommendedName>
        <fullName evidence="10">BHLH domain-containing protein</fullName>
    </recommendedName>
</protein>
<dbReference type="InterPro" id="IPR035965">
    <property type="entry name" value="PAS-like_dom_sf"/>
</dbReference>
<keyword evidence="9" id="KW-1185">Reference proteome</keyword>
<feature type="compositionally biased region" description="Basic and acidic residues" evidence="5">
    <location>
        <begin position="556"/>
        <end position="571"/>
    </location>
</feature>
<dbReference type="SMART" id="SM00091">
    <property type="entry name" value="PAS"/>
    <property type="match status" value="1"/>
</dbReference>
<comment type="caution">
    <text evidence="8">The sequence shown here is derived from an EMBL/GenBank/DDBJ whole genome shotgun (WGS) entry which is preliminary data.</text>
</comment>
<evidence type="ECO:0000256" key="4">
    <source>
        <dbReference type="ARBA" id="ARBA00023242"/>
    </source>
</evidence>
<evidence type="ECO:0000256" key="2">
    <source>
        <dbReference type="ARBA" id="ARBA00023015"/>
    </source>
</evidence>
<comment type="subcellular location">
    <subcellularLocation>
        <location evidence="1">Nucleus</location>
    </subcellularLocation>
</comment>
<evidence type="ECO:0000256" key="1">
    <source>
        <dbReference type="ARBA" id="ARBA00004123"/>
    </source>
</evidence>
<dbReference type="Pfam" id="PF23171">
    <property type="entry name" value="bHLH_HIF1A"/>
    <property type="match status" value="1"/>
</dbReference>
<feature type="region of interest" description="Disordered" evidence="5">
    <location>
        <begin position="544"/>
        <end position="588"/>
    </location>
</feature>
<dbReference type="CDD" id="cd00130">
    <property type="entry name" value="PAS"/>
    <property type="match status" value="1"/>
</dbReference>
<dbReference type="SUPFAM" id="SSF55785">
    <property type="entry name" value="PYP-like sensor domain (PAS domain)"/>
    <property type="match status" value="1"/>
</dbReference>
<dbReference type="PANTHER" id="PTHR23043:SF19">
    <property type="entry name" value="SINGLE-MINDED HOMOLOG 2"/>
    <property type="match status" value="1"/>
</dbReference>
<dbReference type="GO" id="GO:0000977">
    <property type="term" value="F:RNA polymerase II transcription regulatory region sequence-specific DNA binding"/>
    <property type="evidence" value="ECO:0007669"/>
    <property type="project" value="TreeGrafter"/>
</dbReference>
<accession>A0A553N5X3</accession>
<keyword evidence="4" id="KW-0539">Nucleus</keyword>
<dbReference type="InterPro" id="IPR000014">
    <property type="entry name" value="PAS"/>
</dbReference>
<dbReference type="AlphaFoldDB" id="A0A553N5X3"/>
<keyword evidence="3" id="KW-0804">Transcription</keyword>
<evidence type="ECO:0000313" key="8">
    <source>
        <dbReference type="EMBL" id="TRY60842.1"/>
    </source>
</evidence>
<dbReference type="STRING" id="623744.A0A553N5X3"/>
<evidence type="ECO:0000259" key="7">
    <source>
        <dbReference type="PROSITE" id="PS50888"/>
    </source>
</evidence>
<feature type="compositionally biased region" description="Basic residues" evidence="5">
    <location>
        <begin position="436"/>
        <end position="448"/>
    </location>
</feature>